<evidence type="ECO:0008006" key="3">
    <source>
        <dbReference type="Google" id="ProtNLM"/>
    </source>
</evidence>
<organism evidence="2">
    <name type="scientific">Micrurus lemniscatus lemniscatus</name>
    <dbReference type="NCBI Taxonomy" id="129467"/>
    <lineage>
        <taxon>Eukaryota</taxon>
        <taxon>Metazoa</taxon>
        <taxon>Chordata</taxon>
        <taxon>Craniata</taxon>
        <taxon>Vertebrata</taxon>
        <taxon>Euteleostomi</taxon>
        <taxon>Lepidosauria</taxon>
        <taxon>Squamata</taxon>
        <taxon>Bifurcata</taxon>
        <taxon>Unidentata</taxon>
        <taxon>Episquamata</taxon>
        <taxon>Toxicofera</taxon>
        <taxon>Serpentes</taxon>
        <taxon>Colubroidea</taxon>
        <taxon>Elapidae</taxon>
        <taxon>Elapinae</taxon>
        <taxon>Micrurus</taxon>
    </lineage>
</organism>
<reference evidence="2" key="2">
    <citation type="submission" date="2017-11" db="EMBL/GenBank/DDBJ databases">
        <title>Coralsnake Venomics: Analyses of Venom Gland Transcriptomes and Proteomes of Six Brazilian Taxa.</title>
        <authorList>
            <person name="Aird S.D."/>
            <person name="Jorge da Silva N."/>
            <person name="Qiu L."/>
            <person name="Villar-Briones A."/>
            <person name="Aparecida-Saddi V."/>
            <person name="Campos-Telles M.P."/>
            <person name="Grau M."/>
            <person name="Mikheyev A.S."/>
        </authorList>
    </citation>
    <scope>NUCLEOTIDE SEQUENCE</scope>
    <source>
        <tissue evidence="2">Venom_gland</tissue>
    </source>
</reference>
<keyword evidence="1" id="KW-0732">Signal</keyword>
<evidence type="ECO:0000256" key="1">
    <source>
        <dbReference type="SAM" id="SignalP"/>
    </source>
</evidence>
<dbReference type="EMBL" id="IACK01170609">
    <property type="protein sequence ID" value="LAA93785.1"/>
    <property type="molecule type" value="Transcribed_RNA"/>
</dbReference>
<proteinExistence type="predicted"/>
<reference evidence="2" key="1">
    <citation type="submission" date="2017-07" db="EMBL/GenBank/DDBJ databases">
        <authorList>
            <person name="Mikheyev A."/>
            <person name="Grau M."/>
        </authorList>
    </citation>
    <scope>NUCLEOTIDE SEQUENCE</scope>
    <source>
        <tissue evidence="2">Venom_gland</tissue>
    </source>
</reference>
<protein>
    <recommendedName>
        <fullName evidence="3">Secreted protein</fullName>
    </recommendedName>
</protein>
<feature type="chain" id="PRO_5015078593" description="Secreted protein" evidence="1">
    <location>
        <begin position="21"/>
        <end position="123"/>
    </location>
</feature>
<sequence>MGPLKLITFLLVELSRWGVGHDELTMASCTNFYCPLKTPKVREEKPRVEDYTFEPEILCNKDDCGDLPGAVLGKSRDSRARHRRVFCMQSMCSFTELRISFPAGEFCPLSVYSTNSMFGFFPG</sequence>
<dbReference type="EMBL" id="IACK01170608">
    <property type="protein sequence ID" value="LAA93784.1"/>
    <property type="molecule type" value="Transcribed_RNA"/>
</dbReference>
<name>A0A2D4JBC7_MICLE</name>
<evidence type="ECO:0000313" key="2">
    <source>
        <dbReference type="EMBL" id="LAA93785.1"/>
    </source>
</evidence>
<dbReference type="AlphaFoldDB" id="A0A2D4JBC7"/>
<accession>A0A2D4JBC7</accession>
<feature type="signal peptide" evidence="1">
    <location>
        <begin position="1"/>
        <end position="20"/>
    </location>
</feature>